<protein>
    <recommendedName>
        <fullName evidence="3">30S ribosomal protein S21</fullName>
    </recommendedName>
</protein>
<organism evidence="1 2">
    <name type="scientific">Candidatus Giovannonibacteria bacterium RIFCSPHIGHO2_02_43_13</name>
    <dbReference type="NCBI Taxonomy" id="1798330"/>
    <lineage>
        <taxon>Bacteria</taxon>
        <taxon>Candidatus Giovannoniibacteriota</taxon>
    </lineage>
</organism>
<name>A0A1F5WS36_9BACT</name>
<dbReference type="EMBL" id="MFHI01000027">
    <property type="protein sequence ID" value="OGF78486.1"/>
    <property type="molecule type" value="Genomic_DNA"/>
</dbReference>
<evidence type="ECO:0000313" key="2">
    <source>
        <dbReference type="Proteomes" id="UP000178425"/>
    </source>
</evidence>
<evidence type="ECO:0008006" key="3">
    <source>
        <dbReference type="Google" id="ProtNLM"/>
    </source>
</evidence>
<dbReference type="Proteomes" id="UP000178425">
    <property type="component" value="Unassembled WGS sequence"/>
</dbReference>
<reference evidence="1 2" key="1">
    <citation type="journal article" date="2016" name="Nat. Commun.">
        <title>Thousands of microbial genomes shed light on interconnected biogeochemical processes in an aquifer system.</title>
        <authorList>
            <person name="Anantharaman K."/>
            <person name="Brown C.T."/>
            <person name="Hug L.A."/>
            <person name="Sharon I."/>
            <person name="Castelle C.J."/>
            <person name="Probst A.J."/>
            <person name="Thomas B.C."/>
            <person name="Singh A."/>
            <person name="Wilkins M.J."/>
            <person name="Karaoz U."/>
            <person name="Brodie E.L."/>
            <person name="Williams K.H."/>
            <person name="Hubbard S.S."/>
            <person name="Banfield J.F."/>
        </authorList>
    </citation>
    <scope>NUCLEOTIDE SEQUENCE [LARGE SCALE GENOMIC DNA]</scope>
</reference>
<sequence length="71" mass="8473">MVEVRKRDNESAGSLLRRFNKMLQLSGFLAHARSGRYHKSNLSEYQKKKEALRRIAWQKEMQKLRKLGKIK</sequence>
<proteinExistence type="predicted"/>
<comment type="caution">
    <text evidence="1">The sequence shown here is derived from an EMBL/GenBank/DDBJ whole genome shotgun (WGS) entry which is preliminary data.</text>
</comment>
<dbReference type="AlphaFoldDB" id="A0A1F5WS36"/>
<gene>
    <name evidence="1" type="ORF">A2W54_04025</name>
</gene>
<accession>A0A1F5WS36</accession>
<evidence type="ECO:0000313" key="1">
    <source>
        <dbReference type="EMBL" id="OGF78486.1"/>
    </source>
</evidence>